<dbReference type="Proteomes" id="UP001302316">
    <property type="component" value="Unassembled WGS sequence"/>
</dbReference>
<keyword evidence="2 7" id="KW-0694">RNA-binding</keyword>
<evidence type="ECO:0000256" key="6">
    <source>
        <dbReference type="PIRSR" id="PIRSR606225-1"/>
    </source>
</evidence>
<dbReference type="InterPro" id="IPR006224">
    <property type="entry name" value="PsdUridine_synth_RluA-like_CS"/>
</dbReference>
<dbReference type="EMBL" id="JAYGII010000018">
    <property type="protein sequence ID" value="MEA5445989.1"/>
    <property type="molecule type" value="Genomic_DNA"/>
</dbReference>
<gene>
    <name evidence="10" type="primary">rluD</name>
    <name evidence="10" type="ORF">VCB98_09170</name>
</gene>
<dbReference type="SUPFAM" id="SSF55174">
    <property type="entry name" value="Alpha-L RNA-binding motif"/>
    <property type="match status" value="1"/>
</dbReference>
<proteinExistence type="inferred from homology"/>
<dbReference type="PANTHER" id="PTHR21600">
    <property type="entry name" value="MITOCHONDRIAL RNA PSEUDOURIDINE SYNTHASE"/>
    <property type="match status" value="1"/>
</dbReference>
<dbReference type="Gene3D" id="3.10.290.10">
    <property type="entry name" value="RNA-binding S4 domain"/>
    <property type="match status" value="1"/>
</dbReference>
<protein>
    <recommendedName>
        <fullName evidence="8">Pseudouridine synthase</fullName>
        <ecNumber evidence="8">5.4.99.-</ecNumber>
    </recommendedName>
</protein>
<comment type="catalytic activity">
    <reaction evidence="8">
        <text>a uridine in RNA = a pseudouridine in RNA</text>
        <dbReference type="Rhea" id="RHEA:48348"/>
        <dbReference type="Rhea" id="RHEA-COMP:12068"/>
        <dbReference type="Rhea" id="RHEA-COMP:12069"/>
        <dbReference type="ChEBI" id="CHEBI:65314"/>
        <dbReference type="ChEBI" id="CHEBI:65315"/>
    </reaction>
</comment>
<keyword evidence="3 8" id="KW-0413">Isomerase</keyword>
<dbReference type="SUPFAM" id="SSF55120">
    <property type="entry name" value="Pseudouridine synthase"/>
    <property type="match status" value="1"/>
</dbReference>
<dbReference type="InterPro" id="IPR006145">
    <property type="entry name" value="PsdUridine_synth_RsuA/RluA"/>
</dbReference>
<name>A0AAP6JIS3_9GAMM</name>
<evidence type="ECO:0000256" key="7">
    <source>
        <dbReference type="PROSITE-ProRule" id="PRU00182"/>
    </source>
</evidence>
<dbReference type="InterPro" id="IPR006225">
    <property type="entry name" value="PsdUridine_synth_RluC/D"/>
</dbReference>
<dbReference type="NCBIfam" id="TIGR00005">
    <property type="entry name" value="rluA_subfam"/>
    <property type="match status" value="1"/>
</dbReference>
<comment type="catalytic activity">
    <reaction evidence="4">
        <text>uridine(1911/1915/1917) in 23S rRNA = pseudouridine(1911/1915/1917) in 23S rRNA</text>
        <dbReference type="Rhea" id="RHEA:42524"/>
        <dbReference type="Rhea" id="RHEA-COMP:10097"/>
        <dbReference type="Rhea" id="RHEA-COMP:10098"/>
        <dbReference type="ChEBI" id="CHEBI:65314"/>
        <dbReference type="ChEBI" id="CHEBI:65315"/>
        <dbReference type="EC" id="5.4.99.23"/>
    </reaction>
</comment>
<evidence type="ECO:0000256" key="5">
    <source>
        <dbReference type="ARBA" id="ARBA00056072"/>
    </source>
</evidence>
<dbReference type="InterPro" id="IPR050188">
    <property type="entry name" value="RluA_PseudoU_synthase"/>
</dbReference>
<organism evidence="10 11">
    <name type="scientific">Natronospira elongata</name>
    <dbReference type="NCBI Taxonomy" id="3110268"/>
    <lineage>
        <taxon>Bacteria</taxon>
        <taxon>Pseudomonadati</taxon>
        <taxon>Pseudomonadota</taxon>
        <taxon>Gammaproteobacteria</taxon>
        <taxon>Natronospirales</taxon>
        <taxon>Natronospiraceae</taxon>
        <taxon>Natronospira</taxon>
    </lineage>
</organism>
<dbReference type="PROSITE" id="PS50889">
    <property type="entry name" value="S4"/>
    <property type="match status" value="1"/>
</dbReference>
<dbReference type="NCBIfam" id="NF008385">
    <property type="entry name" value="PRK11180.1"/>
    <property type="match status" value="1"/>
</dbReference>
<dbReference type="InterPro" id="IPR036986">
    <property type="entry name" value="S4_RNA-bd_sf"/>
</dbReference>
<sequence>MSHHDPDREAQVPEELAGERFDRALARMFPEYSRSRLKQLIERGEVLLDGGQCRPREAVVAGQTVSLSAEPTPQPSRVTAQALPLNVRHADEELIIIDKPPGLVVHPGAGNPDGTLENALLHHFPELSAVPRHGLIHRLDKDTSGLLVIARSNRAHVVLTEAMQAREISREYLAVVVGSMPAGGTVRASIARHPVDRKRMAVRDGGREAVTHYRVAERFAHHSLLRVKLETGRTHQIRVHMAHIRHPIIGDPVYGRRLAIPRGATEALAEALRGFRRQALHATALSLHHPVTGERISVQADPPEDMQALLDVLRQDTEARGS</sequence>
<accession>A0AAP6JIS3</accession>
<keyword evidence="11" id="KW-1185">Reference proteome</keyword>
<dbReference type="SMART" id="SM00363">
    <property type="entry name" value="S4"/>
    <property type="match status" value="1"/>
</dbReference>
<dbReference type="Pfam" id="PF01479">
    <property type="entry name" value="S4"/>
    <property type="match status" value="1"/>
</dbReference>
<dbReference type="FunFam" id="3.30.2350.10:FF:000006">
    <property type="entry name" value="Pseudouridine synthase"/>
    <property type="match status" value="1"/>
</dbReference>
<dbReference type="PANTHER" id="PTHR21600:SF44">
    <property type="entry name" value="RIBOSOMAL LARGE SUBUNIT PSEUDOURIDINE SYNTHASE D"/>
    <property type="match status" value="1"/>
</dbReference>
<evidence type="ECO:0000256" key="4">
    <source>
        <dbReference type="ARBA" id="ARBA00036882"/>
    </source>
</evidence>
<evidence type="ECO:0000256" key="8">
    <source>
        <dbReference type="RuleBase" id="RU362028"/>
    </source>
</evidence>
<dbReference type="InterPro" id="IPR020103">
    <property type="entry name" value="PsdUridine_synth_cat_dom_sf"/>
</dbReference>
<evidence type="ECO:0000313" key="10">
    <source>
        <dbReference type="EMBL" id="MEA5445989.1"/>
    </source>
</evidence>
<evidence type="ECO:0000256" key="2">
    <source>
        <dbReference type="ARBA" id="ARBA00022884"/>
    </source>
</evidence>
<dbReference type="GO" id="GO:0000455">
    <property type="term" value="P:enzyme-directed rRNA pseudouridine synthesis"/>
    <property type="evidence" value="ECO:0007669"/>
    <property type="project" value="TreeGrafter"/>
</dbReference>
<dbReference type="Gene3D" id="3.30.2350.10">
    <property type="entry name" value="Pseudouridine synthase"/>
    <property type="match status" value="1"/>
</dbReference>
<evidence type="ECO:0000256" key="3">
    <source>
        <dbReference type="ARBA" id="ARBA00023235"/>
    </source>
</evidence>
<dbReference type="InterPro" id="IPR002942">
    <property type="entry name" value="S4_RNA-bd"/>
</dbReference>
<dbReference type="GO" id="GO:0003723">
    <property type="term" value="F:RNA binding"/>
    <property type="evidence" value="ECO:0007669"/>
    <property type="project" value="UniProtKB-KW"/>
</dbReference>
<feature type="domain" description="RNA-binding S4" evidence="9">
    <location>
        <begin position="19"/>
        <end position="84"/>
    </location>
</feature>
<reference evidence="10 11" key="1">
    <citation type="submission" date="2023-12" db="EMBL/GenBank/DDBJ databases">
        <title>Whole-genome sequencing of halo(alkali)philic microorganisms from hypersaline lakes.</title>
        <authorList>
            <person name="Sorokin D.Y."/>
            <person name="Merkel A.Y."/>
            <person name="Messina E."/>
            <person name="Yakimov M."/>
        </authorList>
    </citation>
    <scope>NUCLEOTIDE SEQUENCE [LARGE SCALE GENOMIC DNA]</scope>
    <source>
        <strain evidence="10 11">AB-CW1</strain>
    </source>
</reference>
<feature type="active site" evidence="6">
    <location>
        <position position="140"/>
    </location>
</feature>
<dbReference type="EC" id="5.4.99.-" evidence="8"/>
<dbReference type="GO" id="GO:0160140">
    <property type="term" value="F:23S rRNA pseudouridine(1911/1915/1917) synthase activity"/>
    <property type="evidence" value="ECO:0007669"/>
    <property type="project" value="UniProtKB-EC"/>
</dbReference>
<dbReference type="AlphaFoldDB" id="A0AAP6JIS3"/>
<evidence type="ECO:0000256" key="1">
    <source>
        <dbReference type="ARBA" id="ARBA00010876"/>
    </source>
</evidence>
<dbReference type="CDD" id="cd00165">
    <property type="entry name" value="S4"/>
    <property type="match status" value="1"/>
</dbReference>
<comment type="function">
    <text evidence="5">Responsible for synthesis of pseudouridine from uracil at positions 1911, 1915 and 1917 in 23S ribosomal RNA.</text>
</comment>
<comment type="caution">
    <text evidence="10">The sequence shown here is derived from an EMBL/GenBank/DDBJ whole genome shotgun (WGS) entry which is preliminary data.</text>
</comment>
<comment type="similarity">
    <text evidence="1 8">Belongs to the pseudouridine synthase RluA family.</text>
</comment>
<evidence type="ECO:0000313" key="11">
    <source>
        <dbReference type="Proteomes" id="UP001302316"/>
    </source>
</evidence>
<dbReference type="PROSITE" id="PS01129">
    <property type="entry name" value="PSI_RLU"/>
    <property type="match status" value="1"/>
</dbReference>
<dbReference type="Pfam" id="PF00849">
    <property type="entry name" value="PseudoU_synth_2"/>
    <property type="match status" value="1"/>
</dbReference>
<evidence type="ECO:0000259" key="9">
    <source>
        <dbReference type="SMART" id="SM00363"/>
    </source>
</evidence>
<dbReference type="CDD" id="cd02869">
    <property type="entry name" value="PseudoU_synth_RluA_like"/>
    <property type="match status" value="1"/>
</dbReference>
<dbReference type="RefSeq" id="WP_346051950.1">
    <property type="nucleotide sequence ID" value="NZ_JAYGII010000018.1"/>
</dbReference>